<keyword evidence="6" id="KW-0808">Transferase</keyword>
<dbReference type="CDD" id="cd13963">
    <property type="entry name" value="PT_UbiA_2"/>
    <property type="match status" value="1"/>
</dbReference>
<evidence type="ECO:0000313" key="7">
    <source>
        <dbReference type="Proteomes" id="UP000033947"/>
    </source>
</evidence>
<dbReference type="GO" id="GO:0016765">
    <property type="term" value="F:transferase activity, transferring alkyl or aryl (other than methyl) groups"/>
    <property type="evidence" value="ECO:0007669"/>
    <property type="project" value="InterPro"/>
</dbReference>
<keyword evidence="2 5" id="KW-0812">Transmembrane</keyword>
<feature type="transmembrane region" description="Helical" evidence="5">
    <location>
        <begin position="222"/>
        <end position="246"/>
    </location>
</feature>
<evidence type="ECO:0000256" key="5">
    <source>
        <dbReference type="SAM" id="Phobius"/>
    </source>
</evidence>
<evidence type="ECO:0000313" key="6">
    <source>
        <dbReference type="EMBL" id="KKS02826.1"/>
    </source>
</evidence>
<dbReference type="NCBIfam" id="NF008978">
    <property type="entry name" value="PRK12324.1-4"/>
    <property type="match status" value="1"/>
</dbReference>
<protein>
    <submittedName>
        <fullName evidence="6">Phosphoribose diphosphate:decaprenyl-phosphate phosphoribosyltransferase</fullName>
    </submittedName>
</protein>
<evidence type="ECO:0000256" key="2">
    <source>
        <dbReference type="ARBA" id="ARBA00022692"/>
    </source>
</evidence>
<dbReference type="Pfam" id="PF01040">
    <property type="entry name" value="UbiA"/>
    <property type="match status" value="1"/>
</dbReference>
<feature type="transmembrane region" description="Helical" evidence="5">
    <location>
        <begin position="29"/>
        <end position="47"/>
    </location>
</feature>
<dbReference type="InterPro" id="IPR000537">
    <property type="entry name" value="UbiA_prenyltransferase"/>
</dbReference>
<feature type="transmembrane region" description="Helical" evidence="5">
    <location>
        <begin position="146"/>
        <end position="166"/>
    </location>
</feature>
<sequence>MRKSEKSHIIPLMVYTLYQLIRTARPRQWLKNLSLFAAPIFAGRVFNPDTFDLTLKAFIAFCLLSSGSYFINDIIDANKDRLHPIKKNRPIASGRLSPTLAAIVAGIFIASALLIGFNAVGTYFALSLILYIILQASYSLYFRNVIIMDSLVVATGFVLRVFAGGLASYTSISSWLALTTIGISLLLAFGKRRSEKTILSKYAPSQGEMETRKTLRHYPDNLLDSMISMSATYTIITYSLFVFQISPSGTNDALLKILPSILKSPKWMMLTIPLVIYGIARYLYVIYEKGEAESPERVLLSDKPLLFTVTFWGILTMLIIFLIPDL</sequence>
<dbReference type="Proteomes" id="UP000033947">
    <property type="component" value="Unassembled WGS sequence"/>
</dbReference>
<organism evidence="6 7">
    <name type="scientific">candidate division WWE3 bacterium GW2011_GWC2_41_23</name>
    <dbReference type="NCBI Taxonomy" id="1619123"/>
    <lineage>
        <taxon>Bacteria</taxon>
        <taxon>Katanobacteria</taxon>
    </lineage>
</organism>
<dbReference type="PANTHER" id="PTHR11048:SF5">
    <property type="entry name" value="DECAPRENYL-PHOSPHATE PHOSPHORIBOSYLTRANSFERASE"/>
    <property type="match status" value="1"/>
</dbReference>
<feature type="transmembrane region" description="Helical" evidence="5">
    <location>
        <begin position="96"/>
        <end position="117"/>
    </location>
</feature>
<feature type="transmembrane region" description="Helical" evidence="5">
    <location>
        <begin position="305"/>
        <end position="323"/>
    </location>
</feature>
<feature type="transmembrane region" description="Helical" evidence="5">
    <location>
        <begin position="266"/>
        <end position="284"/>
    </location>
</feature>
<feature type="transmembrane region" description="Helical" evidence="5">
    <location>
        <begin position="123"/>
        <end position="141"/>
    </location>
</feature>
<accession>A0A0G0Y0B1</accession>
<comment type="caution">
    <text evidence="6">The sequence shown here is derived from an EMBL/GenBank/DDBJ whole genome shotgun (WGS) entry which is preliminary data.</text>
</comment>
<feature type="transmembrane region" description="Helical" evidence="5">
    <location>
        <begin position="172"/>
        <end position="190"/>
    </location>
</feature>
<reference evidence="6 7" key="1">
    <citation type="journal article" date="2015" name="Nature">
        <title>rRNA introns, odd ribosomes, and small enigmatic genomes across a large radiation of phyla.</title>
        <authorList>
            <person name="Brown C.T."/>
            <person name="Hug L.A."/>
            <person name="Thomas B.C."/>
            <person name="Sharon I."/>
            <person name="Castelle C.J."/>
            <person name="Singh A."/>
            <person name="Wilkins M.J."/>
            <person name="Williams K.H."/>
            <person name="Banfield J.F."/>
        </authorList>
    </citation>
    <scope>NUCLEOTIDE SEQUENCE [LARGE SCALE GENOMIC DNA]</scope>
</reference>
<evidence type="ECO:0000256" key="4">
    <source>
        <dbReference type="ARBA" id="ARBA00023136"/>
    </source>
</evidence>
<dbReference type="InterPro" id="IPR044878">
    <property type="entry name" value="UbiA_sf"/>
</dbReference>
<keyword evidence="6" id="KW-0328">Glycosyltransferase</keyword>
<dbReference type="GO" id="GO:0009247">
    <property type="term" value="P:glycolipid biosynthetic process"/>
    <property type="evidence" value="ECO:0007669"/>
    <property type="project" value="TreeGrafter"/>
</dbReference>
<keyword evidence="3 5" id="KW-1133">Transmembrane helix</keyword>
<dbReference type="EMBL" id="LCBB01000010">
    <property type="protein sequence ID" value="KKS02826.1"/>
    <property type="molecule type" value="Genomic_DNA"/>
</dbReference>
<proteinExistence type="predicted"/>
<comment type="subcellular location">
    <subcellularLocation>
        <location evidence="1">Membrane</location>
        <topology evidence="1">Multi-pass membrane protein</topology>
    </subcellularLocation>
</comment>
<evidence type="ECO:0000256" key="3">
    <source>
        <dbReference type="ARBA" id="ARBA00022989"/>
    </source>
</evidence>
<dbReference type="AlphaFoldDB" id="A0A0G0Y0B1"/>
<dbReference type="GO" id="GO:0005886">
    <property type="term" value="C:plasma membrane"/>
    <property type="evidence" value="ECO:0007669"/>
    <property type="project" value="TreeGrafter"/>
</dbReference>
<dbReference type="Gene3D" id="1.10.357.140">
    <property type="entry name" value="UbiA prenyltransferase"/>
    <property type="match status" value="1"/>
</dbReference>
<name>A0A0G0Y0B1_UNCKA</name>
<evidence type="ECO:0000256" key="1">
    <source>
        <dbReference type="ARBA" id="ARBA00004141"/>
    </source>
</evidence>
<dbReference type="InterPro" id="IPR039653">
    <property type="entry name" value="Prenyltransferase"/>
</dbReference>
<feature type="transmembrane region" description="Helical" evidence="5">
    <location>
        <begin position="53"/>
        <end position="75"/>
    </location>
</feature>
<gene>
    <name evidence="6" type="ORF">UU55_C0010G0022</name>
</gene>
<dbReference type="GO" id="GO:0016757">
    <property type="term" value="F:glycosyltransferase activity"/>
    <property type="evidence" value="ECO:0007669"/>
    <property type="project" value="UniProtKB-KW"/>
</dbReference>
<keyword evidence="4 5" id="KW-0472">Membrane</keyword>
<dbReference type="PANTHER" id="PTHR11048">
    <property type="entry name" value="PRENYLTRANSFERASES"/>
    <property type="match status" value="1"/>
</dbReference>